<dbReference type="PROSITE" id="PS51257">
    <property type="entry name" value="PROKAR_LIPOPROTEIN"/>
    <property type="match status" value="1"/>
</dbReference>
<organism evidence="3 4">
    <name type="scientific">Streptomyces polyasparticus</name>
    <dbReference type="NCBI Taxonomy" id="2767826"/>
    <lineage>
        <taxon>Bacteria</taxon>
        <taxon>Bacillati</taxon>
        <taxon>Actinomycetota</taxon>
        <taxon>Actinomycetes</taxon>
        <taxon>Kitasatosporales</taxon>
        <taxon>Streptomycetaceae</taxon>
        <taxon>Streptomyces</taxon>
    </lineage>
</organism>
<evidence type="ECO:0000313" key="3">
    <source>
        <dbReference type="EMBL" id="MBC9719631.1"/>
    </source>
</evidence>
<dbReference type="GO" id="GO:0004519">
    <property type="term" value="F:endonuclease activity"/>
    <property type="evidence" value="ECO:0007669"/>
    <property type="project" value="UniProtKB-KW"/>
</dbReference>
<keyword evidence="3" id="KW-0378">Hydrolase</keyword>
<protein>
    <submittedName>
        <fullName evidence="3">HNH endonuclease</fullName>
    </submittedName>
</protein>
<feature type="domain" description="GmrSD restriction endonucleases C-terminal" evidence="2">
    <location>
        <begin position="91"/>
        <end position="230"/>
    </location>
</feature>
<dbReference type="InterPro" id="IPR011089">
    <property type="entry name" value="GmrSD_C"/>
</dbReference>
<keyword evidence="3" id="KW-0255">Endonuclease</keyword>
<sequence length="252" mass="26509">MTPRWGGVVPSVAAAVLCTVVLSACDPRAGAAGAEGSAAPKATGAEGSAVAALDALPVKGRAPKTGYDRTRVFGPAWSDNTTAPGGHNGCDTRNDVLRRDLANVAGKNASRCVVASGVLEHDPYTGKRIDFTRGQTTSMAVQIDHIVALSDAWQKGAQQLTQDQREALANDGLNLIAADGPANQQKSDADAATWLPANKSFRCPYVARQIAVKKKYKLWVTSAERDAMRRVLNTCPTQPLPDEQSAGVAFAR</sequence>
<gene>
    <name evidence="3" type="ORF">H9Y04_44905</name>
</gene>
<comment type="caution">
    <text evidence="3">The sequence shown here is derived from an EMBL/GenBank/DDBJ whole genome shotgun (WGS) entry which is preliminary data.</text>
</comment>
<dbReference type="EMBL" id="JACTVJ010000054">
    <property type="protein sequence ID" value="MBC9719631.1"/>
    <property type="molecule type" value="Genomic_DNA"/>
</dbReference>
<dbReference type="PANTHER" id="PTHR24094">
    <property type="entry name" value="SECRETED PROTEIN"/>
    <property type="match status" value="1"/>
</dbReference>
<dbReference type="PANTHER" id="PTHR24094:SF15">
    <property type="entry name" value="AMP-DEPENDENT SYNTHETASE_LIGASE DOMAIN-CONTAINING PROTEIN-RELATED"/>
    <property type="match status" value="1"/>
</dbReference>
<proteinExistence type="predicted"/>
<feature type="signal peptide" evidence="1">
    <location>
        <begin position="1"/>
        <end position="24"/>
    </location>
</feature>
<dbReference type="Proteomes" id="UP000642284">
    <property type="component" value="Unassembled WGS sequence"/>
</dbReference>
<evidence type="ECO:0000259" key="2">
    <source>
        <dbReference type="Pfam" id="PF07510"/>
    </source>
</evidence>
<dbReference type="Pfam" id="PF07510">
    <property type="entry name" value="GmrSD_C"/>
    <property type="match status" value="1"/>
</dbReference>
<keyword evidence="4" id="KW-1185">Reference proteome</keyword>
<accession>A0ABR7SVU0</accession>
<evidence type="ECO:0000256" key="1">
    <source>
        <dbReference type="SAM" id="SignalP"/>
    </source>
</evidence>
<keyword evidence="3" id="KW-0540">Nuclease</keyword>
<keyword evidence="1" id="KW-0732">Signal</keyword>
<reference evidence="3 4" key="1">
    <citation type="submission" date="2020-08" db="EMBL/GenBank/DDBJ databases">
        <title>Genemic of Streptomyces polyaspartic.</title>
        <authorList>
            <person name="Liu W."/>
        </authorList>
    </citation>
    <scope>NUCLEOTIDE SEQUENCE [LARGE SCALE GENOMIC DNA]</scope>
    <source>
        <strain evidence="3 4">TRM66268-LWL</strain>
    </source>
</reference>
<evidence type="ECO:0000313" key="4">
    <source>
        <dbReference type="Proteomes" id="UP000642284"/>
    </source>
</evidence>
<feature type="chain" id="PRO_5047051084" evidence="1">
    <location>
        <begin position="25"/>
        <end position="252"/>
    </location>
</feature>
<name>A0ABR7SVU0_9ACTN</name>